<evidence type="ECO:0008006" key="4">
    <source>
        <dbReference type="Google" id="ProtNLM"/>
    </source>
</evidence>
<feature type="region of interest" description="Disordered" evidence="1">
    <location>
        <begin position="1"/>
        <end position="57"/>
    </location>
</feature>
<comment type="caution">
    <text evidence="2">The sequence shown here is derived from an EMBL/GenBank/DDBJ whole genome shotgun (WGS) entry which is preliminary data.</text>
</comment>
<dbReference type="OrthoDB" id="1722780at2759"/>
<reference evidence="2" key="2">
    <citation type="journal article" date="2023" name="Plants (Basel)">
        <title>Annotation of the Turnera subulata (Passifloraceae) Draft Genome Reveals the S-Locus Evolved after the Divergence of Turneroideae from Passifloroideae in a Stepwise Manner.</title>
        <authorList>
            <person name="Henning P.M."/>
            <person name="Roalson E.H."/>
            <person name="Mir W."/>
            <person name="McCubbin A.G."/>
            <person name="Shore J.S."/>
        </authorList>
    </citation>
    <scope>NUCLEOTIDE SEQUENCE</scope>
    <source>
        <strain evidence="2">F60SS</strain>
    </source>
</reference>
<proteinExistence type="predicted"/>
<dbReference type="PANTHER" id="PTHR34427">
    <property type="entry name" value="DUF4283 DOMAIN PROTEIN"/>
    <property type="match status" value="1"/>
</dbReference>
<protein>
    <recommendedName>
        <fullName evidence="4">DUF4283 domain-containing protein</fullName>
    </recommendedName>
</protein>
<evidence type="ECO:0000313" key="3">
    <source>
        <dbReference type="Proteomes" id="UP001141552"/>
    </source>
</evidence>
<sequence length="399" mass="43596">MQRLLAHPMHHQTPARTSIPCSPISPGLLSQRPPPPSLPTCNPASTPATHPLTPPSLGLPVSPPPLFPSPHSNHRLLLQPSHPLPFHLTALPDTRTPVPAQFLPYSSHTHLLVATLIPLTLLHSLHTAFITPGRTFVDTVRAPVQINGRVHPPSQIQSYIPKDPSLGWLQNCLAGILHNPMPLSNVKSVLEKVGVRGVEVLPMGGVSLIFRFQTSEFMQIFLDGIPNSIVQLFVSIKPWKDGDKAFNHLCWVLVKGVPPHVWSLEFFQLLASKFGSMIDWSHTSRARERFDVAEILILTLSMTFVNSVVSVNIGSCLCDIGIVESQYDPFDWEQTPLMAGGDEINDNPEKPPVHVALSKERGGVSSECVSAASDSSEGQHGPLSKSRVMGTTIPNIFHL</sequence>
<evidence type="ECO:0000313" key="2">
    <source>
        <dbReference type="EMBL" id="KAJ4848851.1"/>
    </source>
</evidence>
<dbReference type="Proteomes" id="UP001141552">
    <property type="component" value="Unassembled WGS sequence"/>
</dbReference>
<evidence type="ECO:0000256" key="1">
    <source>
        <dbReference type="SAM" id="MobiDB-lite"/>
    </source>
</evidence>
<organism evidence="2 3">
    <name type="scientific">Turnera subulata</name>
    <dbReference type="NCBI Taxonomy" id="218843"/>
    <lineage>
        <taxon>Eukaryota</taxon>
        <taxon>Viridiplantae</taxon>
        <taxon>Streptophyta</taxon>
        <taxon>Embryophyta</taxon>
        <taxon>Tracheophyta</taxon>
        <taxon>Spermatophyta</taxon>
        <taxon>Magnoliopsida</taxon>
        <taxon>eudicotyledons</taxon>
        <taxon>Gunneridae</taxon>
        <taxon>Pentapetalae</taxon>
        <taxon>rosids</taxon>
        <taxon>fabids</taxon>
        <taxon>Malpighiales</taxon>
        <taxon>Passifloraceae</taxon>
        <taxon>Turnera</taxon>
    </lineage>
</organism>
<dbReference type="AlphaFoldDB" id="A0A9Q0JN32"/>
<keyword evidence="3" id="KW-1185">Reference proteome</keyword>
<gene>
    <name evidence="2" type="ORF">Tsubulata_013650</name>
</gene>
<accession>A0A9Q0JN32</accession>
<dbReference type="EMBL" id="JAKUCV010000783">
    <property type="protein sequence ID" value="KAJ4848851.1"/>
    <property type="molecule type" value="Genomic_DNA"/>
</dbReference>
<name>A0A9Q0JN32_9ROSI</name>
<reference evidence="2" key="1">
    <citation type="submission" date="2022-02" db="EMBL/GenBank/DDBJ databases">
        <authorList>
            <person name="Henning P.M."/>
            <person name="McCubbin A.G."/>
            <person name="Shore J.S."/>
        </authorList>
    </citation>
    <scope>NUCLEOTIDE SEQUENCE</scope>
    <source>
        <strain evidence="2">F60SS</strain>
        <tissue evidence="2">Leaves</tissue>
    </source>
</reference>
<dbReference type="PANTHER" id="PTHR34427:SF5">
    <property type="entry name" value="DUF4283 DOMAIN-CONTAINING PROTEIN"/>
    <property type="match status" value="1"/>
</dbReference>